<dbReference type="PANTHER" id="PTHR47642">
    <property type="entry name" value="ATP-DEPENDENT DNA HELICASE"/>
    <property type="match status" value="1"/>
</dbReference>
<sequence length="773" mass="88107">MLALIIPPKIEQTEILLPMPELEETSMAAEIAAKFVNYTSKHVFLTGKAGTGKTTFLRKLIQLTHKKAMICAPTGIAAINASGVTIHSLFQLPFGAFFPDAAANIINQNITFNFNTPRTIVKHLNMQGNKRRMIQELELLVIDEVSMLRADMLDAIDFSLRYIRRNRNVPFGGVQMLFIGDLHQLPPVVKNDEWRVMAGFYKSIYFFDALALQNNPPIYIELDKIYRQDDSVFIDLLNNLRNNQITADDTTLLRQHFKQDFKPAADENYITLTTHNNKADTINRERLTQLKTKSYFFDAKVTGEFSEHSFPNDKSLELKVGAQIMFIKNDMTAEKRYYNGKIGVVHHIEKDIVEIELPDDKVVIQISPYTWENVKYKLNEATNEISENVAGSFVQYPIKLAWAITVHKSQGLTFDKAIIDIGDAFAPGQAYVALSRLRSLKGLVLTSHLRETGLQQDPNIHYFSSTKQPSDVLNQQISAESYDFIRTYLLAAFDLNLVRYYIKEHVQTFDKGEKSTKQHYDDWTMELYRDFQKLSATADSFINQLKNLFSTQTEHTLFNVSKRVAAALKYFNPLVKEVSEKLLAHIEAVKDEKGIKTYLTELLELEILVYEQLKKMHKSKALLQAMIDGKEFSKADTDALLNAAERDKQLQKAIQLKGQVLKVKSAAEKKKKEPKVDTKLVSFELYEQGKTLEEIAKERGFSIGTIEGHLAYYVSTQQIDVAKLVKPNKIRNISDAVESQKTKSMATIRDFLGKDYSFGEIKLVLASLFPSEE</sequence>
<feature type="domain" description="AAA+ ATPase" evidence="1">
    <location>
        <begin position="39"/>
        <end position="359"/>
    </location>
</feature>
<dbReference type="RefSeq" id="WP_316756035.1">
    <property type="nucleotide sequence ID" value="NZ_BAABAK010000010.1"/>
</dbReference>
<dbReference type="InterPro" id="IPR027417">
    <property type="entry name" value="P-loop_NTPase"/>
</dbReference>
<dbReference type="InterPro" id="IPR003593">
    <property type="entry name" value="AAA+_ATPase"/>
</dbReference>
<dbReference type="CDD" id="cd18809">
    <property type="entry name" value="SF1_C_RecD"/>
    <property type="match status" value="1"/>
</dbReference>
<dbReference type="InterPro" id="IPR029491">
    <property type="entry name" value="Helicase_HTH"/>
</dbReference>
<dbReference type="PANTHER" id="PTHR47642:SF5">
    <property type="entry name" value="ATP-DEPENDENT DNA HELICASE"/>
    <property type="match status" value="1"/>
</dbReference>
<accession>A0ABP7PLA5</accession>
<dbReference type="EMBL" id="BAABAK010000010">
    <property type="protein sequence ID" value="GAA3967564.1"/>
    <property type="molecule type" value="Genomic_DNA"/>
</dbReference>
<dbReference type="InterPro" id="IPR010285">
    <property type="entry name" value="DNA_helicase_pif1-like_DEAD"/>
</dbReference>
<keyword evidence="3" id="KW-1185">Reference proteome</keyword>
<name>A0ABP7PLA5_9SPHI</name>
<comment type="caution">
    <text evidence="2">The sequence shown here is derived from an EMBL/GenBank/DDBJ whole genome shotgun (WGS) entry which is preliminary data.</text>
</comment>
<dbReference type="Pfam" id="PF05970">
    <property type="entry name" value="PIF1"/>
    <property type="match status" value="1"/>
</dbReference>
<proteinExistence type="predicted"/>
<reference evidence="3" key="1">
    <citation type="journal article" date="2019" name="Int. J. Syst. Evol. Microbiol.">
        <title>The Global Catalogue of Microorganisms (GCM) 10K type strain sequencing project: providing services to taxonomists for standard genome sequencing and annotation.</title>
        <authorList>
            <consortium name="The Broad Institute Genomics Platform"/>
            <consortium name="The Broad Institute Genome Sequencing Center for Infectious Disease"/>
            <person name="Wu L."/>
            <person name="Ma J."/>
        </authorList>
    </citation>
    <scope>NUCLEOTIDE SEQUENCE [LARGE SCALE GENOMIC DNA]</scope>
    <source>
        <strain evidence="3">JCM 17338</strain>
    </source>
</reference>
<evidence type="ECO:0000313" key="2">
    <source>
        <dbReference type="EMBL" id="GAA3967564.1"/>
    </source>
</evidence>
<evidence type="ECO:0000313" key="3">
    <source>
        <dbReference type="Proteomes" id="UP001501081"/>
    </source>
</evidence>
<dbReference type="SMART" id="SM00382">
    <property type="entry name" value="AAA"/>
    <property type="match status" value="1"/>
</dbReference>
<dbReference type="Gene3D" id="3.40.50.300">
    <property type="entry name" value="P-loop containing nucleotide triphosphate hydrolases"/>
    <property type="match status" value="2"/>
</dbReference>
<evidence type="ECO:0000259" key="1">
    <source>
        <dbReference type="SMART" id="SM00382"/>
    </source>
</evidence>
<dbReference type="InterPro" id="IPR051055">
    <property type="entry name" value="PIF1_helicase"/>
</dbReference>
<protein>
    <submittedName>
        <fullName evidence="2">Helix-turn-helix domain-containing protein</fullName>
    </submittedName>
</protein>
<dbReference type="Pfam" id="PF14493">
    <property type="entry name" value="HTH_40"/>
    <property type="match status" value="1"/>
</dbReference>
<dbReference type="Proteomes" id="UP001501081">
    <property type="component" value="Unassembled WGS sequence"/>
</dbReference>
<dbReference type="SUPFAM" id="SSF52540">
    <property type="entry name" value="P-loop containing nucleoside triphosphate hydrolases"/>
    <property type="match status" value="2"/>
</dbReference>
<organism evidence="2 3">
    <name type="scientific">Pedobacter ginsengiterrae</name>
    <dbReference type="NCBI Taxonomy" id="871696"/>
    <lineage>
        <taxon>Bacteria</taxon>
        <taxon>Pseudomonadati</taxon>
        <taxon>Bacteroidota</taxon>
        <taxon>Sphingobacteriia</taxon>
        <taxon>Sphingobacteriales</taxon>
        <taxon>Sphingobacteriaceae</taxon>
        <taxon>Pedobacter</taxon>
    </lineage>
</organism>
<gene>
    <name evidence="2" type="ORF">GCM10022246_20430</name>
</gene>